<feature type="chain" id="PRO_5011617018" evidence="1">
    <location>
        <begin position="20"/>
        <end position="107"/>
    </location>
</feature>
<proteinExistence type="predicted"/>
<dbReference type="AlphaFoldDB" id="A0A1H8H6H9"/>
<evidence type="ECO:0000313" key="3">
    <source>
        <dbReference type="Proteomes" id="UP000199585"/>
    </source>
</evidence>
<reference evidence="2 3" key="1">
    <citation type="submission" date="2016-10" db="EMBL/GenBank/DDBJ databases">
        <authorList>
            <person name="de Groot N.N."/>
        </authorList>
    </citation>
    <scope>NUCLEOTIDE SEQUENCE [LARGE SCALE GENOMIC DNA]</scope>
    <source>
        <strain evidence="2 3">DSM 16213</strain>
    </source>
</reference>
<name>A0A1H8H6H9_9RHOB</name>
<feature type="signal peptide" evidence="1">
    <location>
        <begin position="1"/>
        <end position="19"/>
    </location>
</feature>
<protein>
    <submittedName>
        <fullName evidence="2">Uncharacterized protein</fullName>
    </submittedName>
</protein>
<organism evidence="2 3">
    <name type="scientific">Loktanella fryxellensis</name>
    <dbReference type="NCBI Taxonomy" id="245187"/>
    <lineage>
        <taxon>Bacteria</taxon>
        <taxon>Pseudomonadati</taxon>
        <taxon>Pseudomonadota</taxon>
        <taxon>Alphaproteobacteria</taxon>
        <taxon>Rhodobacterales</taxon>
        <taxon>Roseobacteraceae</taxon>
        <taxon>Loktanella</taxon>
    </lineage>
</organism>
<dbReference type="Proteomes" id="UP000199585">
    <property type="component" value="Unassembled WGS sequence"/>
</dbReference>
<keyword evidence="3" id="KW-1185">Reference proteome</keyword>
<evidence type="ECO:0000256" key="1">
    <source>
        <dbReference type="SAM" id="SignalP"/>
    </source>
</evidence>
<keyword evidence="1" id="KW-0732">Signal</keyword>
<dbReference type="RefSeq" id="WP_089904469.1">
    <property type="nucleotide sequence ID" value="NZ_FOCI01000019.1"/>
</dbReference>
<accession>A0A1H8H6H9</accession>
<sequence>MKHLSTSLALLTCLASPLAAGGLAPEVRTVDDALLAAQASGVCGEYPVLSVSYDPATGISTPVCGEDAEAFVPLLGGFVGPALAAAGAGLLLGATGGGGGPADTVSP</sequence>
<gene>
    <name evidence="2" type="ORF">SAMN04488003_11930</name>
</gene>
<dbReference type="EMBL" id="FOCI01000019">
    <property type="protein sequence ID" value="SEN51088.1"/>
    <property type="molecule type" value="Genomic_DNA"/>
</dbReference>
<evidence type="ECO:0000313" key="2">
    <source>
        <dbReference type="EMBL" id="SEN51088.1"/>
    </source>
</evidence>